<dbReference type="InterPro" id="IPR009045">
    <property type="entry name" value="Zn_M74/Hedgehog-like"/>
</dbReference>
<accession>A0A9Q9CQ74</accession>
<name>A0A9Q9CQ74_9FIRM</name>
<dbReference type="SUPFAM" id="SSF55166">
    <property type="entry name" value="Hedgehog/DD-peptidase"/>
    <property type="match status" value="1"/>
</dbReference>
<dbReference type="Pfam" id="PF02557">
    <property type="entry name" value="VanY"/>
    <property type="match status" value="1"/>
</dbReference>
<dbReference type="Proteomes" id="UP001058072">
    <property type="component" value="Chromosome"/>
</dbReference>
<organism evidence="2 3">
    <name type="scientific">Turicibacter bilis</name>
    <dbReference type="NCBI Taxonomy" id="2735723"/>
    <lineage>
        <taxon>Bacteria</taxon>
        <taxon>Bacillati</taxon>
        <taxon>Bacillota</taxon>
        <taxon>Erysipelotrichia</taxon>
        <taxon>Erysipelotrichales</taxon>
        <taxon>Turicibacteraceae</taxon>
        <taxon>Turicibacter</taxon>
    </lineage>
</organism>
<keyword evidence="2" id="KW-0645">Protease</keyword>
<dbReference type="EMBL" id="CP071250">
    <property type="protein sequence ID" value="UUF09516.1"/>
    <property type="molecule type" value="Genomic_DNA"/>
</dbReference>
<dbReference type="GO" id="GO:0004180">
    <property type="term" value="F:carboxypeptidase activity"/>
    <property type="evidence" value="ECO:0007669"/>
    <property type="project" value="UniProtKB-KW"/>
</dbReference>
<sequence>MNKEMEPTKIIWLGEYAHEYRFIIRYPQPLTHLTRYQYEPWHITYVEKPVEELIKQNQIQMLKKYKVNFMDYRL</sequence>
<evidence type="ECO:0000313" key="3">
    <source>
        <dbReference type="Proteomes" id="UP001058072"/>
    </source>
</evidence>
<dbReference type="InterPro" id="IPR003709">
    <property type="entry name" value="VanY-like_core_dom"/>
</dbReference>
<feature type="domain" description="D-alanyl-D-alanine carboxypeptidase-like core" evidence="1">
    <location>
        <begin position="6"/>
        <end position="47"/>
    </location>
</feature>
<proteinExistence type="predicted"/>
<dbReference type="AlphaFoldDB" id="A0A9Q9CQ74"/>
<protein>
    <submittedName>
        <fullName evidence="2">D-alanyl-D-alanine carboxypeptidase family protein</fullName>
    </submittedName>
</protein>
<reference evidence="2" key="1">
    <citation type="submission" date="2021-03" db="EMBL/GenBank/DDBJ databases">
        <title>Comparative Genomics and Metabolomics in the genus Turicibacter.</title>
        <authorList>
            <person name="Maki J."/>
            <person name="Looft T."/>
        </authorList>
    </citation>
    <scope>NUCLEOTIDE SEQUENCE</scope>
    <source>
        <strain evidence="2">ISU324</strain>
    </source>
</reference>
<keyword evidence="2" id="KW-0378">Hydrolase</keyword>
<gene>
    <name evidence="2" type="ORF">J0J70_06080</name>
</gene>
<keyword evidence="2" id="KW-0121">Carboxypeptidase</keyword>
<dbReference type="RefSeq" id="WP_055244808.1">
    <property type="nucleotide sequence ID" value="NZ_CP071250.1"/>
</dbReference>
<evidence type="ECO:0000259" key="1">
    <source>
        <dbReference type="Pfam" id="PF02557"/>
    </source>
</evidence>
<dbReference type="GO" id="GO:0006508">
    <property type="term" value="P:proteolysis"/>
    <property type="evidence" value="ECO:0007669"/>
    <property type="project" value="InterPro"/>
</dbReference>
<evidence type="ECO:0000313" key="2">
    <source>
        <dbReference type="EMBL" id="UUF09516.1"/>
    </source>
</evidence>
<dbReference type="Gene3D" id="3.30.1380.10">
    <property type="match status" value="1"/>
</dbReference>